<dbReference type="InterPro" id="IPR052350">
    <property type="entry name" value="Metallo-dep_Lactonases"/>
</dbReference>
<accession>A0A969WG18</accession>
<dbReference type="EMBL" id="JAAVXB010000011">
    <property type="protein sequence ID" value="NKF24045.1"/>
    <property type="molecule type" value="Genomic_DNA"/>
</dbReference>
<keyword evidence="4" id="KW-1185">Reference proteome</keyword>
<dbReference type="InterPro" id="IPR006680">
    <property type="entry name" value="Amidohydro-rel"/>
</dbReference>
<comment type="similarity">
    <text evidence="1">Belongs to the metallo-dependent hydrolases superfamily.</text>
</comment>
<dbReference type="GO" id="GO:0016787">
    <property type="term" value="F:hydrolase activity"/>
    <property type="evidence" value="ECO:0007669"/>
    <property type="project" value="InterPro"/>
</dbReference>
<organism evidence="3 4">
    <name type="scientific">Solimonas marina</name>
    <dbReference type="NCBI Taxonomy" id="2714601"/>
    <lineage>
        <taxon>Bacteria</taxon>
        <taxon>Pseudomonadati</taxon>
        <taxon>Pseudomonadota</taxon>
        <taxon>Gammaproteobacteria</taxon>
        <taxon>Nevskiales</taxon>
        <taxon>Nevskiaceae</taxon>
        <taxon>Solimonas</taxon>
    </lineage>
</organism>
<evidence type="ECO:0000313" key="3">
    <source>
        <dbReference type="EMBL" id="NKF24045.1"/>
    </source>
</evidence>
<proteinExistence type="inferred from homology"/>
<dbReference type="SUPFAM" id="SSF51556">
    <property type="entry name" value="Metallo-dependent hydrolases"/>
    <property type="match status" value="1"/>
</dbReference>
<name>A0A969WG18_9GAMM</name>
<evidence type="ECO:0000259" key="2">
    <source>
        <dbReference type="Pfam" id="PF04909"/>
    </source>
</evidence>
<feature type="domain" description="Amidohydrolase-related" evidence="2">
    <location>
        <begin position="21"/>
        <end position="298"/>
    </location>
</feature>
<reference evidence="3" key="1">
    <citation type="submission" date="2020-03" db="EMBL/GenBank/DDBJ databases">
        <title>Solimonas marina sp. nov., isolated from deep seawater of the Pacific Ocean.</title>
        <authorList>
            <person name="Liu X."/>
            <person name="Lai Q."/>
            <person name="Sun F."/>
            <person name="Gai Y."/>
            <person name="Li G."/>
            <person name="Shao Z."/>
        </authorList>
    </citation>
    <scope>NUCLEOTIDE SEQUENCE</scope>
    <source>
        <strain evidence="3">C16B3</strain>
    </source>
</reference>
<evidence type="ECO:0000313" key="4">
    <source>
        <dbReference type="Proteomes" id="UP000653472"/>
    </source>
</evidence>
<dbReference type="InterPro" id="IPR032466">
    <property type="entry name" value="Metal_Hydrolase"/>
</dbReference>
<sequence>MKAERLDPPLTATRSSGGRRIDAHQHFWRYPEQGFDWVGPGMELLAGDWLPEQLQPLLAANDVDACIAVQSCGDEDDTRFLLALASEHSWIAGVVGWIDLWRDDIVEHLAGWRRQPALVGIRHQLQDDAEPAATIADPRYTHGLAAAQNMQLVYEVLLRADQLSLAERLCARHDRHWLVLDHLGKPAMGDDDAFDAWAQQIRALAAMPHVAAKLSGLVTEAPKRADGRPDTDRIRRHLDVALEAFGPARLMFGSDWPVCLLAAAYADVQALILDWSQGLSAHERGRLQGGSAEAIYRL</sequence>
<evidence type="ECO:0000256" key="1">
    <source>
        <dbReference type="ARBA" id="ARBA00038310"/>
    </source>
</evidence>
<dbReference type="Pfam" id="PF04909">
    <property type="entry name" value="Amidohydro_2"/>
    <property type="match status" value="1"/>
</dbReference>
<protein>
    <submittedName>
        <fullName evidence="3">Amidohydrolase family protein</fullName>
    </submittedName>
</protein>
<gene>
    <name evidence="3" type="ORF">G7Y82_17170</name>
</gene>
<dbReference type="AlphaFoldDB" id="A0A969WG18"/>
<dbReference type="Proteomes" id="UP000653472">
    <property type="component" value="Unassembled WGS sequence"/>
</dbReference>
<dbReference type="PANTHER" id="PTHR43569:SF2">
    <property type="entry name" value="AMIDOHYDROLASE-RELATED DOMAIN-CONTAINING PROTEIN"/>
    <property type="match status" value="1"/>
</dbReference>
<dbReference type="RefSeq" id="WP_168149371.1">
    <property type="nucleotide sequence ID" value="NZ_JAAVXB010000011.1"/>
</dbReference>
<dbReference type="PANTHER" id="PTHR43569">
    <property type="entry name" value="AMIDOHYDROLASE"/>
    <property type="match status" value="1"/>
</dbReference>
<dbReference type="Gene3D" id="3.20.20.140">
    <property type="entry name" value="Metal-dependent hydrolases"/>
    <property type="match status" value="1"/>
</dbReference>
<comment type="caution">
    <text evidence="3">The sequence shown here is derived from an EMBL/GenBank/DDBJ whole genome shotgun (WGS) entry which is preliminary data.</text>
</comment>